<feature type="region of interest" description="Disordered" evidence="1">
    <location>
        <begin position="82"/>
        <end position="160"/>
    </location>
</feature>
<feature type="compositionally biased region" description="Polar residues" evidence="1">
    <location>
        <begin position="134"/>
        <end position="151"/>
    </location>
</feature>
<evidence type="ECO:0000256" key="1">
    <source>
        <dbReference type="SAM" id="MobiDB-lite"/>
    </source>
</evidence>
<keyword evidence="3" id="KW-1185">Reference proteome</keyword>
<evidence type="ECO:0000313" key="2">
    <source>
        <dbReference type="EMBL" id="CAK9100315.1"/>
    </source>
</evidence>
<feature type="region of interest" description="Disordered" evidence="1">
    <location>
        <begin position="1"/>
        <end position="35"/>
    </location>
</feature>
<evidence type="ECO:0008006" key="4">
    <source>
        <dbReference type="Google" id="ProtNLM"/>
    </source>
</evidence>
<protein>
    <recommendedName>
        <fullName evidence="4">C2H2-type domain-containing protein</fullName>
    </recommendedName>
</protein>
<evidence type="ECO:0000313" key="3">
    <source>
        <dbReference type="Proteomes" id="UP001642464"/>
    </source>
</evidence>
<organism evidence="2 3">
    <name type="scientific">Durusdinium trenchii</name>
    <dbReference type="NCBI Taxonomy" id="1381693"/>
    <lineage>
        <taxon>Eukaryota</taxon>
        <taxon>Sar</taxon>
        <taxon>Alveolata</taxon>
        <taxon>Dinophyceae</taxon>
        <taxon>Suessiales</taxon>
        <taxon>Symbiodiniaceae</taxon>
        <taxon>Durusdinium</taxon>
    </lineage>
</organism>
<accession>A0ABP0RLA5</accession>
<sequence length="448" mass="49821">MTKQKRSAAAPVEEGAPAKQGKHAHEQCEDEHHHGAMEELRRCRKDGLVRCRACRQSQKRLEEVVGTRGLDLAAHFRSRQLTQRAKGSGVEVVASSPEPEEAEEDDPKGTGRPGAAEFPIDPAGSLRLEDETTDVPTSTMSPSSEKNSGSSDAPAMPRGRNLQTRGGKCLHIGCDVCARWFVVDQVLFDHWRNAKFTCCMIGETCSRKELHTSLVAVPSMVPQSFSRLGRPCRQPECRPQVLPNGCWDLWRPNTALTHASPRVFGAPMSSLSADAREEAAQLLSTAFTQEDSQLTIREMLSGKKRPKQKGRKQRQIPHVWLLWQECPETKTMLAVAILTRQVSCKKGPKELQGGMVLEYIGIRPNSSGKAYWLVLAAEEVALLMGHTELFSACDLNQCGQAFPGAKVALEAHRRWGFEDTDQKEWRDRRLEGYSEGCDVHYMVKVIGQ</sequence>
<comment type="caution">
    <text evidence="2">The sequence shown here is derived from an EMBL/GenBank/DDBJ whole genome shotgun (WGS) entry which is preliminary data.</text>
</comment>
<name>A0ABP0RLA5_9DINO</name>
<feature type="compositionally biased region" description="Low complexity" evidence="1">
    <location>
        <begin position="87"/>
        <end position="97"/>
    </location>
</feature>
<dbReference type="Proteomes" id="UP001642464">
    <property type="component" value="Unassembled WGS sequence"/>
</dbReference>
<feature type="compositionally biased region" description="Basic and acidic residues" evidence="1">
    <location>
        <begin position="23"/>
        <end position="35"/>
    </location>
</feature>
<reference evidence="2 3" key="1">
    <citation type="submission" date="2024-02" db="EMBL/GenBank/DDBJ databases">
        <authorList>
            <person name="Chen Y."/>
            <person name="Shah S."/>
            <person name="Dougan E. K."/>
            <person name="Thang M."/>
            <person name="Chan C."/>
        </authorList>
    </citation>
    <scope>NUCLEOTIDE SEQUENCE [LARGE SCALE GENOMIC DNA]</scope>
</reference>
<gene>
    <name evidence="2" type="ORF">SCF082_LOCUS46956</name>
</gene>
<dbReference type="EMBL" id="CAXAMM010041607">
    <property type="protein sequence ID" value="CAK9100315.1"/>
    <property type="molecule type" value="Genomic_DNA"/>
</dbReference>
<proteinExistence type="predicted"/>